<dbReference type="OMA" id="FIPTICQ"/>
<organism evidence="2 3">
    <name type="scientific">Athene cunicularia</name>
    <name type="common">Burrowing owl</name>
    <name type="synonym">Speotyto cunicularia</name>
    <dbReference type="NCBI Taxonomy" id="194338"/>
    <lineage>
        <taxon>Eukaryota</taxon>
        <taxon>Metazoa</taxon>
        <taxon>Chordata</taxon>
        <taxon>Craniata</taxon>
        <taxon>Vertebrata</taxon>
        <taxon>Euteleostomi</taxon>
        <taxon>Archelosauria</taxon>
        <taxon>Archosauria</taxon>
        <taxon>Dinosauria</taxon>
        <taxon>Saurischia</taxon>
        <taxon>Theropoda</taxon>
        <taxon>Coelurosauria</taxon>
        <taxon>Aves</taxon>
        <taxon>Neognathae</taxon>
        <taxon>Neoaves</taxon>
        <taxon>Telluraves</taxon>
        <taxon>Strigiformes</taxon>
        <taxon>Strigidae</taxon>
        <taxon>Athene</taxon>
    </lineage>
</organism>
<protein>
    <submittedName>
        <fullName evidence="2">Uncharacterized protein</fullName>
    </submittedName>
</protein>
<feature type="transmembrane region" description="Helical" evidence="1">
    <location>
        <begin position="6"/>
        <end position="28"/>
    </location>
</feature>
<reference evidence="2" key="1">
    <citation type="submission" date="2025-08" db="UniProtKB">
        <authorList>
            <consortium name="Ensembl"/>
        </authorList>
    </citation>
    <scope>IDENTIFICATION</scope>
</reference>
<keyword evidence="3" id="KW-1185">Reference proteome</keyword>
<dbReference type="Ensembl" id="ENSACUT00000021200.1">
    <property type="protein sequence ID" value="ENSACUP00000019877.1"/>
    <property type="gene ID" value="ENSACUG00000013294.1"/>
</dbReference>
<dbReference type="AlphaFoldDB" id="A0A663N8A6"/>
<keyword evidence="1" id="KW-1133">Transmembrane helix</keyword>
<proteinExistence type="predicted"/>
<name>A0A663N8A6_ATHCN</name>
<reference evidence="2" key="2">
    <citation type="submission" date="2025-09" db="UniProtKB">
        <authorList>
            <consortium name="Ensembl"/>
        </authorList>
    </citation>
    <scope>IDENTIFICATION</scope>
</reference>
<keyword evidence="1" id="KW-0812">Transmembrane</keyword>
<dbReference type="Proteomes" id="UP000472269">
    <property type="component" value="Unplaced"/>
</dbReference>
<sequence>IGSVIPHYFCYGCLFTSVTWTLLLFVYFNFSEENQSFMNVLIKRLEPQRPFPRKFYPHFTGGSIHIPELQQKESKIGNPLGNHVQDPVKGERSPTLLTCPLPVLLSVSTMKHFMPCFAQYTVS</sequence>
<keyword evidence="1" id="KW-0472">Membrane</keyword>
<evidence type="ECO:0000313" key="2">
    <source>
        <dbReference type="Ensembl" id="ENSACUP00000019877.1"/>
    </source>
</evidence>
<evidence type="ECO:0000313" key="3">
    <source>
        <dbReference type="Proteomes" id="UP000472269"/>
    </source>
</evidence>
<evidence type="ECO:0000256" key="1">
    <source>
        <dbReference type="SAM" id="Phobius"/>
    </source>
</evidence>
<accession>A0A663N8A6</accession>